<reference evidence="2 3" key="1">
    <citation type="submission" date="2018-02" db="EMBL/GenBank/DDBJ databases">
        <title>Draft genome of wild Prunus yedoensis var. nudiflora.</title>
        <authorList>
            <person name="Baek S."/>
            <person name="Kim J.-H."/>
            <person name="Choi K."/>
            <person name="Kim G.-B."/>
            <person name="Cho A."/>
            <person name="Jang H."/>
            <person name="Shin C.-H."/>
            <person name="Yu H.-J."/>
            <person name="Mun J.-H."/>
        </authorList>
    </citation>
    <scope>NUCLEOTIDE SEQUENCE [LARGE SCALE GENOMIC DNA]</scope>
    <source>
        <strain evidence="3">cv. Jeju island</strain>
        <tissue evidence="2">Leaf</tissue>
    </source>
</reference>
<dbReference type="EMBL" id="PJQY01000020">
    <property type="protein sequence ID" value="PQQ21063.1"/>
    <property type="molecule type" value="Genomic_DNA"/>
</dbReference>
<accession>A0A314ZRS0</accession>
<proteinExistence type="predicted"/>
<organism evidence="2 3">
    <name type="scientific">Prunus yedoensis var. nudiflora</name>
    <dbReference type="NCBI Taxonomy" id="2094558"/>
    <lineage>
        <taxon>Eukaryota</taxon>
        <taxon>Viridiplantae</taxon>
        <taxon>Streptophyta</taxon>
        <taxon>Embryophyta</taxon>
        <taxon>Tracheophyta</taxon>
        <taxon>Spermatophyta</taxon>
        <taxon>Magnoliopsida</taxon>
        <taxon>eudicotyledons</taxon>
        <taxon>Gunneridae</taxon>
        <taxon>Pentapetalae</taxon>
        <taxon>rosids</taxon>
        <taxon>fabids</taxon>
        <taxon>Rosales</taxon>
        <taxon>Rosaceae</taxon>
        <taxon>Amygdaloideae</taxon>
        <taxon>Amygdaleae</taxon>
        <taxon>Prunus</taxon>
    </lineage>
</organism>
<evidence type="ECO:0000313" key="3">
    <source>
        <dbReference type="Proteomes" id="UP000250321"/>
    </source>
</evidence>
<dbReference type="OrthoDB" id="10331745at2759"/>
<keyword evidence="3" id="KW-1185">Reference proteome</keyword>
<dbReference type="Proteomes" id="UP000250321">
    <property type="component" value="Unassembled WGS sequence"/>
</dbReference>
<protein>
    <submittedName>
        <fullName evidence="2">Uncharacterized protein</fullName>
    </submittedName>
</protein>
<name>A0A314ZRS0_PRUYE</name>
<dbReference type="AlphaFoldDB" id="A0A314ZRS0"/>
<sequence length="110" mass="12739">MPNNSIGIEALGGCLELPISELLRHFDDIRSKRIIRFPDMFEFLRVNPDKHTSKQSQNESRSRHHASYSSWTFSAEVVMARRRLTVLLIRTASVTRHLRTHLEALKAVEI</sequence>
<gene>
    <name evidence="2" type="ORF">Pyn_20974</name>
</gene>
<evidence type="ECO:0000256" key="1">
    <source>
        <dbReference type="SAM" id="MobiDB-lite"/>
    </source>
</evidence>
<comment type="caution">
    <text evidence="2">The sequence shown here is derived from an EMBL/GenBank/DDBJ whole genome shotgun (WGS) entry which is preliminary data.</text>
</comment>
<feature type="region of interest" description="Disordered" evidence="1">
    <location>
        <begin position="48"/>
        <end position="67"/>
    </location>
</feature>
<evidence type="ECO:0000313" key="2">
    <source>
        <dbReference type="EMBL" id="PQQ21063.1"/>
    </source>
</evidence>